<feature type="domain" description="Response regulatory" evidence="2">
    <location>
        <begin position="5"/>
        <end position="120"/>
    </location>
</feature>
<organism evidence="3">
    <name type="scientific">gut metagenome</name>
    <dbReference type="NCBI Taxonomy" id="749906"/>
    <lineage>
        <taxon>unclassified sequences</taxon>
        <taxon>metagenomes</taxon>
        <taxon>organismal metagenomes</taxon>
    </lineage>
</organism>
<dbReference type="PANTHER" id="PTHR44591">
    <property type="entry name" value="STRESS RESPONSE REGULATOR PROTEIN 1"/>
    <property type="match status" value="1"/>
</dbReference>
<sequence length="120" mass="13405">MKKAKILVVDDNSGIRAAMQLVLGKAFDSVELAATPTVIPHFLREFRPDVILLNMNFQTSINTGNEGLFWLSEIKRLRPETEVVLFTAYADIALAVEGMKRGAFDFIVKPCDNHKIVTVL</sequence>
<gene>
    <name evidence="3" type="ORF">EVA_10664</name>
</gene>
<accession>J9GMZ0</accession>
<evidence type="ECO:0000256" key="1">
    <source>
        <dbReference type="ARBA" id="ARBA00022553"/>
    </source>
</evidence>
<evidence type="ECO:0000313" key="3">
    <source>
        <dbReference type="EMBL" id="EJX01230.1"/>
    </source>
</evidence>
<dbReference type="InterPro" id="IPR001789">
    <property type="entry name" value="Sig_transdc_resp-reg_receiver"/>
</dbReference>
<dbReference type="EMBL" id="AMCI01003040">
    <property type="protein sequence ID" value="EJX01230.1"/>
    <property type="molecule type" value="Genomic_DNA"/>
</dbReference>
<dbReference type="GO" id="GO:0000160">
    <property type="term" value="P:phosphorelay signal transduction system"/>
    <property type="evidence" value="ECO:0007669"/>
    <property type="project" value="InterPro"/>
</dbReference>
<dbReference type="InterPro" id="IPR050595">
    <property type="entry name" value="Bact_response_regulator"/>
</dbReference>
<dbReference type="SUPFAM" id="SSF52172">
    <property type="entry name" value="CheY-like"/>
    <property type="match status" value="1"/>
</dbReference>
<dbReference type="AlphaFoldDB" id="J9GMZ0"/>
<feature type="non-terminal residue" evidence="3">
    <location>
        <position position="120"/>
    </location>
</feature>
<name>J9GMZ0_9ZZZZ</name>
<keyword evidence="1" id="KW-0597">Phosphoprotein</keyword>
<dbReference type="Pfam" id="PF00072">
    <property type="entry name" value="Response_reg"/>
    <property type="match status" value="1"/>
</dbReference>
<dbReference type="Gene3D" id="3.40.50.2300">
    <property type="match status" value="1"/>
</dbReference>
<protein>
    <submittedName>
        <fullName evidence="3">Protein containing Signal transduction response regulator, receiver region domain protein</fullName>
    </submittedName>
</protein>
<dbReference type="InterPro" id="IPR011006">
    <property type="entry name" value="CheY-like_superfamily"/>
</dbReference>
<reference evidence="3" key="1">
    <citation type="journal article" date="2012" name="PLoS ONE">
        <title>Gene sets for utilization of primary and secondary nutrition supplies in the distal gut of endangered iberian lynx.</title>
        <authorList>
            <person name="Alcaide M."/>
            <person name="Messina E."/>
            <person name="Richter M."/>
            <person name="Bargiela R."/>
            <person name="Peplies J."/>
            <person name="Huws S.A."/>
            <person name="Newbold C.J."/>
            <person name="Golyshin P.N."/>
            <person name="Simon M.A."/>
            <person name="Lopez G."/>
            <person name="Yakimov M.M."/>
            <person name="Ferrer M."/>
        </authorList>
    </citation>
    <scope>NUCLEOTIDE SEQUENCE</scope>
</reference>
<dbReference type="PANTHER" id="PTHR44591:SF3">
    <property type="entry name" value="RESPONSE REGULATORY DOMAIN-CONTAINING PROTEIN"/>
    <property type="match status" value="1"/>
</dbReference>
<dbReference type="PROSITE" id="PS50110">
    <property type="entry name" value="RESPONSE_REGULATORY"/>
    <property type="match status" value="1"/>
</dbReference>
<dbReference type="SMART" id="SM00448">
    <property type="entry name" value="REC"/>
    <property type="match status" value="1"/>
</dbReference>
<dbReference type="CDD" id="cd00156">
    <property type="entry name" value="REC"/>
    <property type="match status" value="1"/>
</dbReference>
<comment type="caution">
    <text evidence="3">The sequence shown here is derived from an EMBL/GenBank/DDBJ whole genome shotgun (WGS) entry which is preliminary data.</text>
</comment>
<proteinExistence type="predicted"/>
<evidence type="ECO:0000259" key="2">
    <source>
        <dbReference type="PROSITE" id="PS50110"/>
    </source>
</evidence>